<dbReference type="EMBL" id="CP084930">
    <property type="protein sequence ID" value="USI74278.1"/>
    <property type="molecule type" value="Genomic_DNA"/>
</dbReference>
<organism evidence="3 4">
    <name type="scientific">Sphingomonas morindae</name>
    <dbReference type="NCBI Taxonomy" id="1541170"/>
    <lineage>
        <taxon>Bacteria</taxon>
        <taxon>Pseudomonadati</taxon>
        <taxon>Pseudomonadota</taxon>
        <taxon>Alphaproteobacteria</taxon>
        <taxon>Sphingomonadales</taxon>
        <taxon>Sphingomonadaceae</taxon>
        <taxon>Sphingomonas</taxon>
    </lineage>
</organism>
<keyword evidence="1" id="KW-0175">Coiled coil</keyword>
<feature type="coiled-coil region" evidence="1">
    <location>
        <begin position="88"/>
        <end position="115"/>
    </location>
</feature>
<feature type="compositionally biased region" description="Low complexity" evidence="2">
    <location>
        <begin position="288"/>
        <end position="306"/>
    </location>
</feature>
<evidence type="ECO:0000313" key="4">
    <source>
        <dbReference type="Proteomes" id="UP001056937"/>
    </source>
</evidence>
<keyword evidence="4" id="KW-1185">Reference proteome</keyword>
<reference evidence="3" key="1">
    <citation type="journal article" date="2022" name="Toxins">
        <title>Genomic Analysis of Sphingopyxis sp. USTB-05 for Biodegrading Cyanobacterial Hepatotoxins.</title>
        <authorList>
            <person name="Liu C."/>
            <person name="Xu Q."/>
            <person name="Zhao Z."/>
            <person name="Zhang H."/>
            <person name="Liu X."/>
            <person name="Yin C."/>
            <person name="Liu Y."/>
            <person name="Yan H."/>
        </authorList>
    </citation>
    <scope>NUCLEOTIDE SEQUENCE</scope>
    <source>
        <strain evidence="3">NBD5</strain>
    </source>
</reference>
<proteinExistence type="predicted"/>
<evidence type="ECO:0008006" key="5">
    <source>
        <dbReference type="Google" id="ProtNLM"/>
    </source>
</evidence>
<name>A0ABY4XBC2_9SPHN</name>
<gene>
    <name evidence="3" type="ORF">LHA26_07460</name>
</gene>
<evidence type="ECO:0000256" key="2">
    <source>
        <dbReference type="SAM" id="MobiDB-lite"/>
    </source>
</evidence>
<dbReference type="Proteomes" id="UP001056937">
    <property type="component" value="Chromosome 1"/>
</dbReference>
<evidence type="ECO:0000313" key="3">
    <source>
        <dbReference type="EMBL" id="USI74278.1"/>
    </source>
</evidence>
<evidence type="ECO:0000256" key="1">
    <source>
        <dbReference type="SAM" id="Coils"/>
    </source>
</evidence>
<protein>
    <recommendedName>
        <fullName evidence="5">Inner membrane protein</fullName>
    </recommendedName>
</protein>
<sequence length="306" mass="31503">MDSEFSGAPPRRLWPWLLLVLLAFLGGLLAAGYALGHNARAAGLIGLVPQAEAQAAIARARRLAPAPAPSATAASAPIARGGAAAAESADTRAEIALLEEKVDAIETQARAATGDASRAEGLLVAFAARRALDRGLQLGYIEGLLRQRFGHDQAEAVATLLSAARQPVTLAELQTGLDAIAPQLASGESADQSWWRSLRQAFAGLVVIRRSGEPANRPADRVARAQRLIEAGQVDGALAEIIRLPDHRPAAAWIGAARRYLAGRGALDRIETAALLDPGTPPAGLPIAATAPSPAAAAAPASTPTD</sequence>
<feature type="region of interest" description="Disordered" evidence="2">
    <location>
        <begin position="281"/>
        <end position="306"/>
    </location>
</feature>
<accession>A0ABY4XBC2</accession>